<evidence type="ECO:0000313" key="1">
    <source>
        <dbReference type="EMBL" id="RDY08877.1"/>
    </source>
</evidence>
<gene>
    <name evidence="1" type="ORF">CR513_06846</name>
</gene>
<keyword evidence="2" id="KW-1185">Reference proteome</keyword>
<reference evidence="1" key="1">
    <citation type="submission" date="2018-05" db="EMBL/GenBank/DDBJ databases">
        <title>Draft genome of Mucuna pruriens seed.</title>
        <authorList>
            <person name="Nnadi N.E."/>
            <person name="Vos R."/>
            <person name="Hasami M.H."/>
            <person name="Devisetty U.K."/>
            <person name="Aguiy J.C."/>
        </authorList>
    </citation>
    <scope>NUCLEOTIDE SEQUENCE [LARGE SCALE GENOMIC DNA]</scope>
    <source>
        <strain evidence="1">JCA_2017</strain>
    </source>
</reference>
<name>A0A371I1F7_MUCPR</name>
<feature type="non-terminal residue" evidence="1">
    <location>
        <position position="133"/>
    </location>
</feature>
<sequence length="133" mass="15067">TRFPPKNIQYLEIPCLEFATSILRKYFSFSNSFISNCVASFSFRVSFSISSSPITIISSTKTKRSVSMKEDVFNIKLLQVLAKVYDQGFPSKVDPFVELVDPFVELVDPFVKPFPITMADLVLELPLSSMIDH</sequence>
<protein>
    <submittedName>
        <fullName evidence="1">Uncharacterized protein</fullName>
    </submittedName>
</protein>
<organism evidence="1 2">
    <name type="scientific">Mucuna pruriens</name>
    <name type="common">Velvet bean</name>
    <name type="synonym">Dolichos pruriens</name>
    <dbReference type="NCBI Taxonomy" id="157652"/>
    <lineage>
        <taxon>Eukaryota</taxon>
        <taxon>Viridiplantae</taxon>
        <taxon>Streptophyta</taxon>
        <taxon>Embryophyta</taxon>
        <taxon>Tracheophyta</taxon>
        <taxon>Spermatophyta</taxon>
        <taxon>Magnoliopsida</taxon>
        <taxon>eudicotyledons</taxon>
        <taxon>Gunneridae</taxon>
        <taxon>Pentapetalae</taxon>
        <taxon>rosids</taxon>
        <taxon>fabids</taxon>
        <taxon>Fabales</taxon>
        <taxon>Fabaceae</taxon>
        <taxon>Papilionoideae</taxon>
        <taxon>50 kb inversion clade</taxon>
        <taxon>NPAAA clade</taxon>
        <taxon>indigoferoid/millettioid clade</taxon>
        <taxon>Phaseoleae</taxon>
        <taxon>Mucuna</taxon>
    </lineage>
</organism>
<dbReference type="EMBL" id="QJKJ01001190">
    <property type="protein sequence ID" value="RDY08877.1"/>
    <property type="molecule type" value="Genomic_DNA"/>
</dbReference>
<feature type="non-terminal residue" evidence="1">
    <location>
        <position position="1"/>
    </location>
</feature>
<proteinExistence type="predicted"/>
<accession>A0A371I1F7</accession>
<comment type="caution">
    <text evidence="1">The sequence shown here is derived from an EMBL/GenBank/DDBJ whole genome shotgun (WGS) entry which is preliminary data.</text>
</comment>
<evidence type="ECO:0000313" key="2">
    <source>
        <dbReference type="Proteomes" id="UP000257109"/>
    </source>
</evidence>
<dbReference type="AlphaFoldDB" id="A0A371I1F7"/>
<dbReference type="Proteomes" id="UP000257109">
    <property type="component" value="Unassembled WGS sequence"/>
</dbReference>